<feature type="region of interest" description="Disordered" evidence="5">
    <location>
        <begin position="382"/>
        <end position="405"/>
    </location>
</feature>
<evidence type="ECO:0000256" key="3">
    <source>
        <dbReference type="ARBA" id="ARBA00022833"/>
    </source>
</evidence>
<feature type="region of interest" description="Disordered" evidence="5">
    <location>
        <begin position="646"/>
        <end position="722"/>
    </location>
</feature>
<keyword evidence="1" id="KW-0479">Metal-binding</keyword>
<evidence type="ECO:0000256" key="5">
    <source>
        <dbReference type="SAM" id="MobiDB-lite"/>
    </source>
</evidence>
<evidence type="ECO:0000256" key="1">
    <source>
        <dbReference type="ARBA" id="ARBA00022723"/>
    </source>
</evidence>
<dbReference type="GO" id="GO:0003676">
    <property type="term" value="F:nucleic acid binding"/>
    <property type="evidence" value="ECO:0007669"/>
    <property type="project" value="InterPro"/>
</dbReference>
<feature type="region of interest" description="Disordered" evidence="5">
    <location>
        <begin position="161"/>
        <end position="252"/>
    </location>
</feature>
<dbReference type="Gene3D" id="4.10.60.10">
    <property type="entry name" value="Zinc finger, CCHC-type"/>
    <property type="match status" value="1"/>
</dbReference>
<dbReference type="GeneID" id="11506062"/>
<protein>
    <recommendedName>
        <fullName evidence="6">CCHC-type domain-containing protein</fullName>
    </recommendedName>
</protein>
<dbReference type="KEGG" id="mtm:MYCTH_2107812"/>
<gene>
    <name evidence="7" type="ORF">MYCTH_2107812</name>
</gene>
<evidence type="ECO:0000313" key="8">
    <source>
        <dbReference type="Proteomes" id="UP000007322"/>
    </source>
</evidence>
<reference evidence="7 8" key="1">
    <citation type="journal article" date="2011" name="Nat. Biotechnol.">
        <title>Comparative genomic analysis of the thermophilic biomass-degrading fungi Myceliophthora thermophila and Thielavia terrestris.</title>
        <authorList>
            <person name="Berka R.M."/>
            <person name="Grigoriev I.V."/>
            <person name="Otillar R."/>
            <person name="Salamov A."/>
            <person name="Grimwood J."/>
            <person name="Reid I."/>
            <person name="Ishmael N."/>
            <person name="John T."/>
            <person name="Darmond C."/>
            <person name="Moisan M.-C."/>
            <person name="Henrissat B."/>
            <person name="Coutinho P.M."/>
            <person name="Lombard V."/>
            <person name="Natvig D.O."/>
            <person name="Lindquist E."/>
            <person name="Schmutz J."/>
            <person name="Lucas S."/>
            <person name="Harris P."/>
            <person name="Powlowski J."/>
            <person name="Bellemare A."/>
            <person name="Taylor D."/>
            <person name="Butler G."/>
            <person name="de Vries R.P."/>
            <person name="Allijn I.E."/>
            <person name="van den Brink J."/>
            <person name="Ushinsky S."/>
            <person name="Storms R."/>
            <person name="Powell A.J."/>
            <person name="Paulsen I.T."/>
            <person name="Elbourne L.D.H."/>
            <person name="Baker S.E."/>
            <person name="Magnuson J."/>
            <person name="LaBoissiere S."/>
            <person name="Clutterbuck A.J."/>
            <person name="Martinez D."/>
            <person name="Wogulis M."/>
            <person name="de Leon A.L."/>
            <person name="Rey M.W."/>
            <person name="Tsang A."/>
        </authorList>
    </citation>
    <scope>NUCLEOTIDE SEQUENCE [LARGE SCALE GENOMIC DNA]</scope>
    <source>
        <strain evidence="8">ATCC 42464 / BCRC 31852 / DSM 1799</strain>
    </source>
</reference>
<dbReference type="AlphaFoldDB" id="G2Q2X1"/>
<dbReference type="GO" id="GO:0008270">
    <property type="term" value="F:zinc ion binding"/>
    <property type="evidence" value="ECO:0007669"/>
    <property type="project" value="UniProtKB-KW"/>
</dbReference>
<dbReference type="HOGENOM" id="CLU_383191_0_0_1"/>
<keyword evidence="8" id="KW-1185">Reference proteome</keyword>
<keyword evidence="2 4" id="KW-0863">Zinc-finger</keyword>
<feature type="domain" description="CCHC-type" evidence="6">
    <location>
        <begin position="260"/>
        <end position="274"/>
    </location>
</feature>
<sequence length="722" mass="80004">MNRVGRMEQNFETLGFESLDSLSLTKFSEALREVLPSDKSNDRILDYYIIWLYRRLMTADLSADNDFSREIAAWYRLMKETPLADHQILQAFHGWKRSHAVEDPASSRRLSMAEAELRRLITPAASKLSGLVTDSAKSENYLSQMQLDSPKLSQEESIIIEPDDHGEDDRSDVAVLSSDTVGKKSTPPRAEDRDGHPDLSFLTGSNMLPMNEKARLSRNKREPAIGKLDGEPKTVTEDTVSHPKDKGAGVSGKPPAGYMCNRCGRKGHYFKNCPTALDPAFDWKPPKTYVCHLCKRKGQHHVSVCPLNLDPASITQQRLKHATKPGTLGGTRRADHQVCYRGDRWLPSRNRSPSPGRKARRHRGNDALRSLENFPRLGLLSTHHSRKRQISRSPSPCRIASRKKSRLAAKEVAANTVRKISGGEPIGRWKDPEEGQLSYEDEDVGQIAQPPSIKPTLRLLVNEERDAEAPNISLKERGQDEDHAESKRQWEYAVLQMIRDESLKTDLLHTNGIECPPFVHHFRGALFLNKESIWVNPTVNRARPSSAEFYGTMDEPKQRAERASYETKAEEAAKGSKETGISSEQVTNPDVIELEQTRLPSAEEGVVVVHDAEPAASMVAFLNAANSPMVAAMSLRAERLLCNEEEKESVESEASRTSTADGVCSTEKATSGAGQATTSGSSSRIMDIDDEGAKPSPPYPPILEPAIELPSTADGGLACHAQ</sequence>
<dbReference type="RefSeq" id="XP_003660383.1">
    <property type="nucleotide sequence ID" value="XM_003660335.1"/>
</dbReference>
<dbReference type="VEuPathDB" id="FungiDB:MYCTH_2107812"/>
<dbReference type="OrthoDB" id="4590962at2759"/>
<dbReference type="Proteomes" id="UP000007322">
    <property type="component" value="Chromosome 1"/>
</dbReference>
<evidence type="ECO:0000313" key="7">
    <source>
        <dbReference type="EMBL" id="AEO55138.1"/>
    </source>
</evidence>
<dbReference type="InterPro" id="IPR001878">
    <property type="entry name" value="Znf_CCHC"/>
</dbReference>
<name>G2Q2X1_THET4</name>
<feature type="region of interest" description="Disordered" evidence="5">
    <location>
        <begin position="343"/>
        <end position="366"/>
    </location>
</feature>
<dbReference type="Pfam" id="PF13696">
    <property type="entry name" value="zf-CCHC_2"/>
    <property type="match status" value="2"/>
</dbReference>
<evidence type="ECO:0000259" key="6">
    <source>
        <dbReference type="PROSITE" id="PS50158"/>
    </source>
</evidence>
<evidence type="ECO:0000256" key="4">
    <source>
        <dbReference type="PROSITE-ProRule" id="PRU00047"/>
    </source>
</evidence>
<dbReference type="PROSITE" id="PS50158">
    <property type="entry name" value="ZF_CCHC"/>
    <property type="match status" value="1"/>
</dbReference>
<proteinExistence type="predicted"/>
<dbReference type="InParanoid" id="G2Q2X1"/>
<evidence type="ECO:0000256" key="2">
    <source>
        <dbReference type="ARBA" id="ARBA00022771"/>
    </source>
</evidence>
<keyword evidence="3" id="KW-0862">Zinc</keyword>
<dbReference type="eggNOG" id="ENOG502R9N6">
    <property type="taxonomic scope" value="Eukaryota"/>
</dbReference>
<feature type="compositionally biased region" description="Low complexity" evidence="5">
    <location>
        <begin position="669"/>
        <end position="683"/>
    </location>
</feature>
<organism evidence="7 8">
    <name type="scientific">Thermothelomyces thermophilus (strain ATCC 42464 / BCRC 31852 / DSM 1799)</name>
    <name type="common">Sporotrichum thermophile</name>
    <dbReference type="NCBI Taxonomy" id="573729"/>
    <lineage>
        <taxon>Eukaryota</taxon>
        <taxon>Fungi</taxon>
        <taxon>Dikarya</taxon>
        <taxon>Ascomycota</taxon>
        <taxon>Pezizomycotina</taxon>
        <taxon>Sordariomycetes</taxon>
        <taxon>Sordariomycetidae</taxon>
        <taxon>Sordariales</taxon>
        <taxon>Chaetomiaceae</taxon>
        <taxon>Thermothelomyces</taxon>
    </lineage>
</organism>
<dbReference type="EMBL" id="CP003002">
    <property type="protein sequence ID" value="AEO55138.1"/>
    <property type="molecule type" value="Genomic_DNA"/>
</dbReference>
<dbReference type="InterPro" id="IPR025829">
    <property type="entry name" value="Zn_knuckle_CX2CX3GHX4C"/>
</dbReference>
<dbReference type="InterPro" id="IPR036875">
    <property type="entry name" value="Znf_CCHC_sf"/>
</dbReference>
<dbReference type="SUPFAM" id="SSF57756">
    <property type="entry name" value="Retrovirus zinc finger-like domains"/>
    <property type="match status" value="1"/>
</dbReference>
<feature type="compositionally biased region" description="Basic and acidic residues" evidence="5">
    <location>
        <begin position="212"/>
        <end position="247"/>
    </location>
</feature>
<dbReference type="STRING" id="573729.G2Q2X1"/>
<accession>G2Q2X1</accession>